<accession>A0A167QAZ9</accession>
<feature type="compositionally biased region" description="Low complexity" evidence="1">
    <location>
        <begin position="430"/>
        <end position="455"/>
    </location>
</feature>
<dbReference type="AlphaFoldDB" id="A0A167QAZ9"/>
<gene>
    <name evidence="3" type="ORF">CALVIDRAFT_534000</name>
</gene>
<evidence type="ECO:0000256" key="1">
    <source>
        <dbReference type="SAM" id="MobiDB-lite"/>
    </source>
</evidence>
<feature type="region of interest" description="Disordered" evidence="1">
    <location>
        <begin position="41"/>
        <end position="61"/>
    </location>
</feature>
<dbReference type="PANTHER" id="PTHR48125:SF10">
    <property type="entry name" value="OS12G0136300 PROTEIN"/>
    <property type="match status" value="1"/>
</dbReference>
<feature type="compositionally biased region" description="Basic residues" evidence="1">
    <location>
        <begin position="209"/>
        <end position="231"/>
    </location>
</feature>
<feature type="compositionally biased region" description="Low complexity" evidence="1">
    <location>
        <begin position="233"/>
        <end position="256"/>
    </location>
</feature>
<feature type="region of interest" description="Disordered" evidence="1">
    <location>
        <begin position="95"/>
        <end position="461"/>
    </location>
</feature>
<feature type="compositionally biased region" description="Basic residues" evidence="1">
    <location>
        <begin position="409"/>
        <end position="429"/>
    </location>
</feature>
<sequence length="461" mass="48745">MQLTSVIVLATLAAGIVATPPRAGGVSTGQLRRIEKAELRKGERMGERKEAHRLARRPAPRSLDIVDSNLEMRSPILTPSFVKKEERKMLLKGERMGERKEAKKIGGARVGGARGARLGGARRQRSLDDEFELEVRGQRTGHGHGKHGHKHGKHGKKHGHKHAQSAPSSPAAESAPASPAPESAPASAPAAARSFEDDFELEVRGQGAGHRHGKHGHKHGKHGKKHGHKHAQSAPSSPAAESAPASPAPESAPAAARSFEDDFELEVRGQRGQRAGHKHGKHGHKHGKKHGHKHAAAGSESAPASPAPASPAPESAPAAARSFDDFDFELEARTPTRPISGSSLKKEERKMFLKGERMGERKEKKIGGGRVGAARVGGGRVGGSRVGGARRERSLDDDFELEVRGQGAGHRHGKKHGHKHGKKHGHKHAQSGAAGPASESAPASPAPETAPAAARSLEELD</sequence>
<feature type="compositionally biased region" description="Gly residues" evidence="1">
    <location>
        <begin position="108"/>
        <end position="118"/>
    </location>
</feature>
<dbReference type="OrthoDB" id="10661142at2759"/>
<evidence type="ECO:0000313" key="3">
    <source>
        <dbReference type="EMBL" id="KZO99592.1"/>
    </source>
</evidence>
<keyword evidence="2" id="KW-0732">Signal</keyword>
<feature type="compositionally biased region" description="Basic and acidic residues" evidence="1">
    <location>
        <begin position="41"/>
        <end position="53"/>
    </location>
</feature>
<dbReference type="PANTHER" id="PTHR48125">
    <property type="entry name" value="LP07818P1"/>
    <property type="match status" value="1"/>
</dbReference>
<keyword evidence="4" id="KW-1185">Reference proteome</keyword>
<feature type="compositionally biased region" description="Basic and acidic residues" evidence="1">
    <location>
        <begin position="95"/>
        <end position="104"/>
    </location>
</feature>
<evidence type="ECO:0000313" key="4">
    <source>
        <dbReference type="Proteomes" id="UP000076738"/>
    </source>
</evidence>
<feature type="compositionally biased region" description="Low complexity" evidence="1">
    <location>
        <begin position="165"/>
        <end position="192"/>
    </location>
</feature>
<dbReference type="Proteomes" id="UP000076738">
    <property type="component" value="Unassembled WGS sequence"/>
</dbReference>
<feature type="compositionally biased region" description="Basic and acidic residues" evidence="1">
    <location>
        <begin position="344"/>
        <end position="366"/>
    </location>
</feature>
<name>A0A167QAZ9_CALVF</name>
<feature type="compositionally biased region" description="Basic residues" evidence="1">
    <location>
        <begin position="139"/>
        <end position="163"/>
    </location>
</feature>
<feature type="signal peptide" evidence="2">
    <location>
        <begin position="1"/>
        <end position="18"/>
    </location>
</feature>
<feature type="chain" id="PRO_5007891478" evidence="2">
    <location>
        <begin position="19"/>
        <end position="461"/>
    </location>
</feature>
<proteinExistence type="predicted"/>
<protein>
    <submittedName>
        <fullName evidence="3">Uncharacterized protein</fullName>
    </submittedName>
</protein>
<reference evidence="3 4" key="1">
    <citation type="journal article" date="2016" name="Mol. Biol. Evol.">
        <title>Comparative Genomics of Early-Diverging Mushroom-Forming Fungi Provides Insights into the Origins of Lignocellulose Decay Capabilities.</title>
        <authorList>
            <person name="Nagy L.G."/>
            <person name="Riley R."/>
            <person name="Tritt A."/>
            <person name="Adam C."/>
            <person name="Daum C."/>
            <person name="Floudas D."/>
            <person name="Sun H."/>
            <person name="Yadav J.S."/>
            <person name="Pangilinan J."/>
            <person name="Larsson K.H."/>
            <person name="Matsuura K."/>
            <person name="Barry K."/>
            <person name="Labutti K."/>
            <person name="Kuo R."/>
            <person name="Ohm R.A."/>
            <person name="Bhattacharya S.S."/>
            <person name="Shirouzu T."/>
            <person name="Yoshinaga Y."/>
            <person name="Martin F.M."/>
            <person name="Grigoriev I.V."/>
            <person name="Hibbett D.S."/>
        </authorList>
    </citation>
    <scope>NUCLEOTIDE SEQUENCE [LARGE SCALE GENOMIC DNA]</scope>
    <source>
        <strain evidence="3 4">TUFC12733</strain>
    </source>
</reference>
<evidence type="ECO:0000256" key="2">
    <source>
        <dbReference type="SAM" id="SignalP"/>
    </source>
</evidence>
<dbReference type="STRING" id="1330018.A0A167QAZ9"/>
<feature type="compositionally biased region" description="Gly residues" evidence="1">
    <location>
        <begin position="368"/>
        <end position="386"/>
    </location>
</feature>
<feature type="compositionally biased region" description="Basic residues" evidence="1">
    <location>
        <begin position="274"/>
        <end position="295"/>
    </location>
</feature>
<dbReference type="EMBL" id="KV417271">
    <property type="protein sequence ID" value="KZO99592.1"/>
    <property type="molecule type" value="Genomic_DNA"/>
</dbReference>
<feature type="compositionally biased region" description="Basic and acidic residues" evidence="1">
    <location>
        <begin position="125"/>
        <end position="137"/>
    </location>
</feature>
<organism evidence="3 4">
    <name type="scientific">Calocera viscosa (strain TUFC12733)</name>
    <dbReference type="NCBI Taxonomy" id="1330018"/>
    <lineage>
        <taxon>Eukaryota</taxon>
        <taxon>Fungi</taxon>
        <taxon>Dikarya</taxon>
        <taxon>Basidiomycota</taxon>
        <taxon>Agaricomycotina</taxon>
        <taxon>Dacrymycetes</taxon>
        <taxon>Dacrymycetales</taxon>
        <taxon>Dacrymycetaceae</taxon>
        <taxon>Calocera</taxon>
    </lineage>
</organism>